<accession>Q0WMQ9</accession>
<reference evidence="2" key="1">
    <citation type="submission" date="2006-07" db="EMBL/GenBank/DDBJ databases">
        <title>Large-scale analysis of RIKEN Arabidopsis full-length (RAFL) cDNAs.</title>
        <authorList>
            <person name="Totoki Y."/>
            <person name="Seki M."/>
            <person name="Ishida J."/>
            <person name="Nakajima M."/>
            <person name="Enju A."/>
            <person name="Morosawa T."/>
            <person name="Kamiya A."/>
            <person name="Narusaka M."/>
            <person name="Shin-i T."/>
            <person name="Nakagawa M."/>
            <person name="Sakamoto N."/>
            <person name="Oishi K."/>
            <person name="Kohara Y."/>
            <person name="Kobayashi M."/>
            <person name="Toyoda A."/>
            <person name="Sakaki Y."/>
            <person name="Sakurai T."/>
            <person name="Iida K."/>
            <person name="Akiyama K."/>
            <person name="Satou M."/>
            <person name="Toyoda T."/>
            <person name="Konagaya A."/>
            <person name="Carninci P."/>
            <person name="Kawai J."/>
            <person name="Hayashizaki Y."/>
            <person name="Shinozaki K."/>
        </authorList>
    </citation>
    <scope>NUCLEOTIDE SEQUENCE</scope>
</reference>
<organism evidence="2">
    <name type="scientific">Arabidopsis thaliana</name>
    <name type="common">Mouse-ear cress</name>
    <dbReference type="NCBI Taxonomy" id="3702"/>
    <lineage>
        <taxon>Eukaryota</taxon>
        <taxon>Viridiplantae</taxon>
        <taxon>Streptophyta</taxon>
        <taxon>Embryophyta</taxon>
        <taxon>Tracheophyta</taxon>
        <taxon>Spermatophyta</taxon>
        <taxon>Magnoliopsida</taxon>
        <taxon>eudicotyledons</taxon>
        <taxon>Gunneridae</taxon>
        <taxon>Pentapetalae</taxon>
        <taxon>rosids</taxon>
        <taxon>malvids</taxon>
        <taxon>Brassicales</taxon>
        <taxon>Brassicaceae</taxon>
        <taxon>Camelineae</taxon>
        <taxon>Arabidopsis</taxon>
    </lineage>
</organism>
<protein>
    <submittedName>
        <fullName evidence="2">Uncharacterized protein</fullName>
    </submittedName>
</protein>
<evidence type="ECO:0000313" key="2">
    <source>
        <dbReference type="EMBL" id="BAF01591.1"/>
    </source>
</evidence>
<dbReference type="EMBL" id="AK229755">
    <property type="protein sequence ID" value="BAF01591.1"/>
    <property type="molecule type" value="mRNA"/>
</dbReference>
<name>Q0WMQ9_ARATH</name>
<proteinExistence type="evidence at transcript level"/>
<sequence length="38" mass="4260">MSRVMATWTRLGLQTPESSPEDLHCSALRNIGDSLKEE</sequence>
<evidence type="ECO:0000256" key="1">
    <source>
        <dbReference type="SAM" id="MobiDB-lite"/>
    </source>
</evidence>
<feature type="region of interest" description="Disordered" evidence="1">
    <location>
        <begin position="1"/>
        <end position="38"/>
    </location>
</feature>
<dbReference type="AlphaFoldDB" id="Q0WMQ9"/>